<evidence type="ECO:0000313" key="7">
    <source>
        <dbReference type="EMBL" id="KIL71838.1"/>
    </source>
</evidence>
<feature type="compositionally biased region" description="Basic and acidic residues" evidence="4">
    <location>
        <begin position="257"/>
        <end position="270"/>
    </location>
</feature>
<dbReference type="InParanoid" id="A0A0C2XRH2"/>
<reference evidence="7 8" key="1">
    <citation type="submission" date="2014-04" db="EMBL/GenBank/DDBJ databases">
        <title>Evolutionary Origins and Diversification of the Mycorrhizal Mutualists.</title>
        <authorList>
            <consortium name="DOE Joint Genome Institute"/>
            <consortium name="Mycorrhizal Genomics Consortium"/>
            <person name="Kohler A."/>
            <person name="Kuo A."/>
            <person name="Nagy L.G."/>
            <person name="Floudas D."/>
            <person name="Copeland A."/>
            <person name="Barry K.W."/>
            <person name="Cichocki N."/>
            <person name="Veneault-Fourrey C."/>
            <person name="LaButti K."/>
            <person name="Lindquist E.A."/>
            <person name="Lipzen A."/>
            <person name="Lundell T."/>
            <person name="Morin E."/>
            <person name="Murat C."/>
            <person name="Riley R."/>
            <person name="Ohm R."/>
            <person name="Sun H."/>
            <person name="Tunlid A."/>
            <person name="Henrissat B."/>
            <person name="Grigoriev I.V."/>
            <person name="Hibbett D.S."/>
            <person name="Martin F."/>
        </authorList>
    </citation>
    <scope>NUCLEOTIDE SEQUENCE [LARGE SCALE GENOMIC DNA]</scope>
    <source>
        <strain evidence="7 8">Koide BX008</strain>
    </source>
</reference>
<protein>
    <recommendedName>
        <fullName evidence="9">RNA-binding domain-containing protein</fullName>
    </recommendedName>
</protein>
<dbReference type="Pfam" id="PF00076">
    <property type="entry name" value="RRM_1"/>
    <property type="match status" value="1"/>
</dbReference>
<keyword evidence="2" id="KW-0479">Metal-binding</keyword>
<dbReference type="InterPro" id="IPR012677">
    <property type="entry name" value="Nucleotide-bd_a/b_plait_sf"/>
</dbReference>
<feature type="region of interest" description="Disordered" evidence="4">
    <location>
        <begin position="199"/>
        <end position="461"/>
    </location>
</feature>
<dbReference type="Gene3D" id="3.30.70.330">
    <property type="match status" value="1"/>
</dbReference>
<dbReference type="PANTHER" id="PTHR15481">
    <property type="entry name" value="RIBONUCLEIC ACID BINDING PROTEIN S1"/>
    <property type="match status" value="1"/>
</dbReference>
<dbReference type="InterPro" id="IPR001878">
    <property type="entry name" value="Znf_CCHC"/>
</dbReference>
<dbReference type="GO" id="GO:0003723">
    <property type="term" value="F:RNA binding"/>
    <property type="evidence" value="ECO:0007669"/>
    <property type="project" value="UniProtKB-UniRule"/>
</dbReference>
<evidence type="ECO:0000259" key="5">
    <source>
        <dbReference type="PROSITE" id="PS50102"/>
    </source>
</evidence>
<feature type="compositionally biased region" description="Polar residues" evidence="4">
    <location>
        <begin position="415"/>
        <end position="434"/>
    </location>
</feature>
<evidence type="ECO:0000259" key="6">
    <source>
        <dbReference type="PROSITE" id="PS50158"/>
    </source>
</evidence>
<dbReference type="Proteomes" id="UP000054549">
    <property type="component" value="Unassembled WGS sequence"/>
</dbReference>
<evidence type="ECO:0000256" key="1">
    <source>
        <dbReference type="ARBA" id="ARBA00022884"/>
    </source>
</evidence>
<proteinExistence type="predicted"/>
<feature type="compositionally biased region" description="Basic and acidic residues" evidence="4">
    <location>
        <begin position="357"/>
        <end position="378"/>
    </location>
</feature>
<feature type="domain" description="RRM" evidence="5">
    <location>
        <begin position="100"/>
        <end position="170"/>
    </location>
</feature>
<feature type="compositionally biased region" description="Basic and acidic residues" evidence="4">
    <location>
        <begin position="232"/>
        <end position="248"/>
    </location>
</feature>
<evidence type="ECO:0008006" key="9">
    <source>
        <dbReference type="Google" id="ProtNLM"/>
    </source>
</evidence>
<dbReference type="PROSITE" id="PS50102">
    <property type="entry name" value="RRM"/>
    <property type="match status" value="1"/>
</dbReference>
<feature type="region of interest" description="Disordered" evidence="4">
    <location>
        <begin position="1"/>
        <end position="73"/>
    </location>
</feature>
<dbReference type="EMBL" id="KN818222">
    <property type="protein sequence ID" value="KIL71838.1"/>
    <property type="molecule type" value="Genomic_DNA"/>
</dbReference>
<dbReference type="GO" id="GO:0005654">
    <property type="term" value="C:nucleoplasm"/>
    <property type="evidence" value="ECO:0007669"/>
    <property type="project" value="TreeGrafter"/>
</dbReference>
<dbReference type="SMART" id="SM00360">
    <property type="entry name" value="RRM"/>
    <property type="match status" value="1"/>
</dbReference>
<dbReference type="Pfam" id="PF00098">
    <property type="entry name" value="zf-CCHC"/>
    <property type="match status" value="1"/>
</dbReference>
<dbReference type="SMART" id="SM00343">
    <property type="entry name" value="ZnF_C2HC"/>
    <property type="match status" value="1"/>
</dbReference>
<dbReference type="PROSITE" id="PS50158">
    <property type="entry name" value="ZF_CCHC"/>
    <property type="match status" value="1"/>
</dbReference>
<dbReference type="InterPro" id="IPR000504">
    <property type="entry name" value="RRM_dom"/>
</dbReference>
<evidence type="ECO:0000313" key="8">
    <source>
        <dbReference type="Proteomes" id="UP000054549"/>
    </source>
</evidence>
<gene>
    <name evidence="7" type="ORF">M378DRAFT_183181</name>
</gene>
<dbReference type="CDD" id="cd00590">
    <property type="entry name" value="RRM_SF"/>
    <property type="match status" value="1"/>
</dbReference>
<dbReference type="GO" id="GO:0005737">
    <property type="term" value="C:cytoplasm"/>
    <property type="evidence" value="ECO:0007669"/>
    <property type="project" value="TreeGrafter"/>
</dbReference>
<dbReference type="GO" id="GO:0008270">
    <property type="term" value="F:zinc ion binding"/>
    <property type="evidence" value="ECO:0007669"/>
    <property type="project" value="UniProtKB-KW"/>
</dbReference>
<evidence type="ECO:0000256" key="3">
    <source>
        <dbReference type="PROSITE-ProRule" id="PRU00176"/>
    </source>
</evidence>
<dbReference type="Gene3D" id="4.10.60.10">
    <property type="entry name" value="Zinc finger, CCHC-type"/>
    <property type="match status" value="1"/>
</dbReference>
<feature type="compositionally biased region" description="Basic and acidic residues" evidence="4">
    <location>
        <begin position="277"/>
        <end position="296"/>
    </location>
</feature>
<dbReference type="GO" id="GO:0000398">
    <property type="term" value="P:mRNA splicing, via spliceosome"/>
    <property type="evidence" value="ECO:0007669"/>
    <property type="project" value="TreeGrafter"/>
</dbReference>
<sequence length="461" mass="52103">MPMAATPDEAQRRSDSWNAQENQSMMPGGNHEPVNTASLSADDRNIVSDHDNAEYARNGTGESTVPGNKGDPYRGEKQVKVLRSLPCPLNWCLLSPVQPNKVYVGGLPENTRQEDLRSCFGKLGKIVNIELKVGYGFVEFDSREAAEESVAKYHEGFFMGNKIRVELSHGGGRTAKFNGDPGACFKCGDLGHWARECPNASNSGHQRRPHYEPPLLDRIQREHTPSRSLPPARDDYSSARYPARDSRYEYPPPAQARDLRRPPSPRDLRDYPPQSSRVRDFDDYRRGPPVERERFGHPPSSDYRGRYVPPPEAPYRSYGASPPLPPPASYYERYERRPNERYPSYPPPPGRARTPPRARDDYERDKYPPRDYHPEYRGRPPSPQPGRYPDYGRPVEAPPSSGRRRSESPPPRTSATYDTGYTNSSGYSGPSLSQPHRGAREYAPPRGGRDPLDINTGYRRP</sequence>
<name>A0A0C2XRH2_AMAMK</name>
<dbReference type="AlphaFoldDB" id="A0A0C2XRH2"/>
<dbReference type="OrthoDB" id="1099063at2759"/>
<feature type="compositionally biased region" description="Polar residues" evidence="4">
    <location>
        <begin position="16"/>
        <end position="25"/>
    </location>
</feature>
<keyword evidence="2" id="KW-0863">Zinc-finger</keyword>
<dbReference type="SUPFAM" id="SSF54928">
    <property type="entry name" value="RNA-binding domain, RBD"/>
    <property type="match status" value="1"/>
</dbReference>
<feature type="domain" description="CCHC-type" evidence="6">
    <location>
        <begin position="184"/>
        <end position="199"/>
    </location>
</feature>
<evidence type="ECO:0000256" key="4">
    <source>
        <dbReference type="SAM" id="MobiDB-lite"/>
    </source>
</evidence>
<evidence type="ECO:0000256" key="2">
    <source>
        <dbReference type="PROSITE-ProRule" id="PRU00047"/>
    </source>
</evidence>
<dbReference type="InterPro" id="IPR035979">
    <property type="entry name" value="RBD_domain_sf"/>
</dbReference>
<dbReference type="GO" id="GO:0061574">
    <property type="term" value="C:ASAP complex"/>
    <property type="evidence" value="ECO:0007669"/>
    <property type="project" value="TreeGrafter"/>
</dbReference>
<keyword evidence="2" id="KW-0862">Zinc</keyword>
<accession>A0A0C2XRH2</accession>
<keyword evidence="8" id="KW-1185">Reference proteome</keyword>
<keyword evidence="1 3" id="KW-0694">RNA-binding</keyword>
<dbReference type="HOGENOM" id="CLU_035735_0_0_1"/>
<dbReference type="STRING" id="946122.A0A0C2XRH2"/>
<organism evidence="7 8">
    <name type="scientific">Amanita muscaria (strain Koide BX008)</name>
    <dbReference type="NCBI Taxonomy" id="946122"/>
    <lineage>
        <taxon>Eukaryota</taxon>
        <taxon>Fungi</taxon>
        <taxon>Dikarya</taxon>
        <taxon>Basidiomycota</taxon>
        <taxon>Agaricomycotina</taxon>
        <taxon>Agaricomycetes</taxon>
        <taxon>Agaricomycetidae</taxon>
        <taxon>Agaricales</taxon>
        <taxon>Pluteineae</taxon>
        <taxon>Amanitaceae</taxon>
        <taxon>Amanita</taxon>
    </lineage>
</organism>
<dbReference type="PANTHER" id="PTHR15481:SF0">
    <property type="entry name" value="LD23870P-RELATED"/>
    <property type="match status" value="1"/>
</dbReference>
<feature type="compositionally biased region" description="Basic and acidic residues" evidence="4">
    <location>
        <begin position="41"/>
        <end position="54"/>
    </location>
</feature>